<dbReference type="PANTHER" id="PTHR39428">
    <property type="entry name" value="F420H(2)-DEPENDENT QUINONE REDUCTASE RV1261C"/>
    <property type="match status" value="1"/>
</dbReference>
<dbReference type="PANTHER" id="PTHR39428:SF1">
    <property type="entry name" value="F420H(2)-DEPENDENT QUINONE REDUCTASE RV1261C"/>
    <property type="match status" value="1"/>
</dbReference>
<proteinExistence type="predicted"/>
<evidence type="ECO:0000313" key="1">
    <source>
        <dbReference type="EMBL" id="MBU9765125.1"/>
    </source>
</evidence>
<dbReference type="EMBL" id="VOMB01000017">
    <property type="protein sequence ID" value="MBU9765125.1"/>
    <property type="molecule type" value="Genomic_DNA"/>
</dbReference>
<accession>A0ABS6KNM9</accession>
<name>A0ABS6KNM9_9MYCO</name>
<dbReference type="Pfam" id="PF04075">
    <property type="entry name" value="F420H2_quin_red"/>
    <property type="match status" value="1"/>
</dbReference>
<gene>
    <name evidence="1" type="ORF">FR943_14895</name>
</gene>
<dbReference type="Proteomes" id="UP000812982">
    <property type="component" value="Unassembled WGS sequence"/>
</dbReference>
<comment type="caution">
    <text evidence="1">The sequence shown here is derived from an EMBL/GenBank/DDBJ whole genome shotgun (WGS) entry which is preliminary data.</text>
</comment>
<dbReference type="InterPro" id="IPR004378">
    <property type="entry name" value="F420H2_quin_Rdtase"/>
</dbReference>
<protein>
    <submittedName>
        <fullName evidence="1">Nitroreductase family deazaflavin-dependent oxidoreductase</fullName>
    </submittedName>
</protein>
<reference evidence="1 2" key="1">
    <citation type="journal article" date="2021" name="Sci. Rep.">
        <title>Phenotypic and genomic hallmarks of a novel, potentially pathogenic rapidly growing Mycobacterium species related to the Mycobacterium fortuitum complex.</title>
        <authorList>
            <person name="Gharbi R."/>
            <person name="Khanna V."/>
            <person name="Frigui W."/>
            <person name="Mhenni B."/>
            <person name="Brosch R."/>
            <person name="Mardassi H."/>
        </authorList>
    </citation>
    <scope>NUCLEOTIDE SEQUENCE [LARGE SCALE GENOMIC DNA]</scope>
    <source>
        <strain evidence="1 2">TNTM28</strain>
    </source>
</reference>
<evidence type="ECO:0000313" key="2">
    <source>
        <dbReference type="Proteomes" id="UP000812982"/>
    </source>
</evidence>
<dbReference type="RefSeq" id="WP_217158452.1">
    <property type="nucleotide sequence ID" value="NZ_VOMB01000017.1"/>
</dbReference>
<sequence>MGFDGSAGTRGGSQPTGLGYRLLNVVMTPFIRRRGSVGGMNALLLTTVGRKTGKERTLPVNWFPGSDGSWLIVASAAGAVSNPSWYYNIKANPDKVRVEIDGRSIPVHPEQLSGSERDEAWRMISVHKRFSEYQEKTDRQLPIIRLTARR</sequence>
<keyword evidence="2" id="KW-1185">Reference proteome</keyword>
<dbReference type="NCBIfam" id="TIGR00026">
    <property type="entry name" value="hi_GC_TIGR00026"/>
    <property type="match status" value="1"/>
</dbReference>
<organism evidence="1 2">
    <name type="scientific">[Mycobacterium] fortunisiensis</name>
    <dbReference type="NCBI Taxonomy" id="2600579"/>
    <lineage>
        <taxon>Bacteria</taxon>
        <taxon>Bacillati</taxon>
        <taxon>Actinomycetota</taxon>
        <taxon>Actinomycetes</taxon>
        <taxon>Mycobacteriales</taxon>
        <taxon>Mycobacteriaceae</taxon>
        <taxon>Mycolicibacterium</taxon>
    </lineage>
</organism>